<dbReference type="NCBIfam" id="TIGR04056">
    <property type="entry name" value="OMP_RagA_SusC"/>
    <property type="match status" value="1"/>
</dbReference>
<evidence type="ECO:0000256" key="2">
    <source>
        <dbReference type="RuleBase" id="RU003357"/>
    </source>
</evidence>
<dbReference type="Pfam" id="PF00593">
    <property type="entry name" value="TonB_dep_Rec_b-barrel"/>
    <property type="match status" value="1"/>
</dbReference>
<gene>
    <name evidence="5" type="ORF">SAMN05444274_103526</name>
</gene>
<organism evidence="5 6">
    <name type="scientific">Mariniphaga anaerophila</name>
    <dbReference type="NCBI Taxonomy" id="1484053"/>
    <lineage>
        <taxon>Bacteria</taxon>
        <taxon>Pseudomonadati</taxon>
        <taxon>Bacteroidota</taxon>
        <taxon>Bacteroidia</taxon>
        <taxon>Marinilabiliales</taxon>
        <taxon>Prolixibacteraceae</taxon>
        <taxon>Mariniphaga</taxon>
    </lineage>
</organism>
<keyword evidence="1" id="KW-1134">Transmembrane beta strand</keyword>
<dbReference type="InterPro" id="IPR023996">
    <property type="entry name" value="TonB-dep_OMP_SusC/RagA"/>
</dbReference>
<dbReference type="SUPFAM" id="SSF49464">
    <property type="entry name" value="Carboxypeptidase regulatory domain-like"/>
    <property type="match status" value="1"/>
</dbReference>
<comment type="subcellular location">
    <subcellularLocation>
        <location evidence="1">Cell outer membrane</location>
        <topology evidence="1">Multi-pass membrane protein</topology>
    </subcellularLocation>
</comment>
<dbReference type="InterPro" id="IPR037066">
    <property type="entry name" value="Plug_dom_sf"/>
</dbReference>
<dbReference type="Gene3D" id="2.60.40.1120">
    <property type="entry name" value="Carboxypeptidase-like, regulatory domain"/>
    <property type="match status" value="1"/>
</dbReference>
<reference evidence="5 6" key="1">
    <citation type="submission" date="2016-11" db="EMBL/GenBank/DDBJ databases">
        <authorList>
            <person name="Jaros S."/>
            <person name="Januszkiewicz K."/>
            <person name="Wedrychowicz H."/>
        </authorList>
    </citation>
    <scope>NUCLEOTIDE SEQUENCE [LARGE SCALE GENOMIC DNA]</scope>
    <source>
        <strain evidence="5 6">DSM 26910</strain>
    </source>
</reference>
<keyword evidence="1 2" id="KW-0472">Membrane</keyword>
<protein>
    <submittedName>
        <fullName evidence="5">TonB-linked outer membrane protein, SusC/RagA family</fullName>
    </submittedName>
</protein>
<dbReference type="STRING" id="1484053.SAMN05444274_103526"/>
<evidence type="ECO:0000256" key="1">
    <source>
        <dbReference type="PROSITE-ProRule" id="PRU01360"/>
    </source>
</evidence>
<dbReference type="InterPro" id="IPR023997">
    <property type="entry name" value="TonB-dep_OMP_SusC/RagA_CS"/>
</dbReference>
<dbReference type="InterPro" id="IPR008969">
    <property type="entry name" value="CarboxyPept-like_regulatory"/>
</dbReference>
<feature type="domain" description="TonB-dependent receptor plug" evidence="4">
    <location>
        <begin position="228"/>
        <end position="354"/>
    </location>
</feature>
<keyword evidence="1" id="KW-0812">Transmembrane</keyword>
<evidence type="ECO:0000259" key="3">
    <source>
        <dbReference type="Pfam" id="PF00593"/>
    </source>
</evidence>
<dbReference type="NCBIfam" id="TIGR04057">
    <property type="entry name" value="SusC_RagA_signa"/>
    <property type="match status" value="1"/>
</dbReference>
<proteinExistence type="inferred from homology"/>
<dbReference type="OrthoDB" id="778480at2"/>
<keyword evidence="1" id="KW-0998">Cell outer membrane</keyword>
<name>A0A1M4YZB6_9BACT</name>
<keyword evidence="1" id="KW-0813">Transport</keyword>
<dbReference type="Pfam" id="PF13715">
    <property type="entry name" value="CarbopepD_reg_2"/>
    <property type="match status" value="1"/>
</dbReference>
<keyword evidence="6" id="KW-1185">Reference proteome</keyword>
<dbReference type="Proteomes" id="UP000184164">
    <property type="component" value="Unassembled WGS sequence"/>
</dbReference>
<comment type="similarity">
    <text evidence="1 2">Belongs to the TonB-dependent receptor family.</text>
</comment>
<dbReference type="PROSITE" id="PS52016">
    <property type="entry name" value="TONB_DEPENDENT_REC_3"/>
    <property type="match status" value="1"/>
</dbReference>
<keyword evidence="2" id="KW-0798">TonB box</keyword>
<dbReference type="InterPro" id="IPR000531">
    <property type="entry name" value="Beta-barrel_TonB"/>
</dbReference>
<dbReference type="SUPFAM" id="SSF56935">
    <property type="entry name" value="Porins"/>
    <property type="match status" value="1"/>
</dbReference>
<dbReference type="GO" id="GO:0009279">
    <property type="term" value="C:cell outer membrane"/>
    <property type="evidence" value="ECO:0007669"/>
    <property type="project" value="UniProtKB-SubCell"/>
</dbReference>
<dbReference type="Gene3D" id="2.170.130.10">
    <property type="entry name" value="TonB-dependent receptor, plug domain"/>
    <property type="match status" value="1"/>
</dbReference>
<evidence type="ECO:0000259" key="4">
    <source>
        <dbReference type="Pfam" id="PF07715"/>
    </source>
</evidence>
<evidence type="ECO:0000313" key="6">
    <source>
        <dbReference type="Proteomes" id="UP000184164"/>
    </source>
</evidence>
<sequence length="1179" mass="131819">MKKKCINRRRLFDGVLKKWKKVKLLITFFFFGLLGVSASTYSQQVKFNLDLENVTVREVFEQIEQNSEFVLFYNKAYLNLDRKVDIKIKGKSIDYILEKLFLDTNNSFKIYDRQIVILPPVQKEKSKATENQAREKTLIGRVTDENGIPLPGASVVIKGTTIGTATDIDGKFTLSIPTERIAYIVVQFIGYEIQEIEVGERQNIQVKLISLDQSLDEIVVIGYGGRSKRDVTSAISNVGEEKISKTISMSAENAMQGTMSGVQVAGTSGNPMHRPTIRIRGTNTWGVSSPLYVVDGIPITEMGAGIEGEHARIQDVRGPLNIMSMIDPSDIESISVLKDASAAAIYGVRAANGVVLITTKKGRQNKPTVDFTTRFGIQNITQDLEWLSTPEYTKFVQGVFASDPERNPSEDNVGRFDSSSPLYLGNSPTYNWGNAVKNKNALTKDYSIKVSGGTDNVDYYVSLGYSDTEGTILVNNLERYSGAVKINTKISQWISTGVNYRLVNALGKAAPDNYLDLVRSAPWQPIYSADGIPGYNGYAYAVGGIQPDGSYANQKLYGAGTRINEVGRSNTNDTKYDSWRNMGSIYLELTPLSGLKIKGTISLDRYTTTRYSFRDYDANGFDYTSGDSRALGGGKSVGSYGERDTYNNNMVQELMANYANQFGAHNIDFLFNFSNQKYDAKYRSASTEYMTTKKDYLRNLGGERNYTSVQSEQMRWALQGYLFRVGYNYAYKYYLDVTVRRDGSARFAPENRWGTFPSLSAAWRLKNESFMEQVTWLDDFKLRAGWGQLGNQEVRDMAYLSAISKAPHYAMGNATQNDRPSSGSYHEGATIFGIPNRELTWEKTETFNIGFDSQIFNNLTLSAEYYYKETHGILQSIDIPSSVGVVETPVANVAKVQNQGVEITADWQGKIGQLNYSIGANLTTTANKVLETYKHIPTSGGTVEEGYSMFYHKAYKVAGIFQTNEEAQEWMQKYEDVNYISGKVGAGDFYFEDLRGAPKEEGDFYSEGADGKIDSYDMVNIGKSIPGYFYGINFNADYKRLDFSLQFSGVGDVVKYNRVKALTFMPTEGDNVTTIVYQAWTTDNKQNEYPRLIFGDPAGNLRSSNFFYESGAYLRLQNIQVGYALSQLMVGSNKKYARNLRIFAGASNLFTLTPYTGLDPENDSYPAPQTVYMGLSAKF</sequence>
<dbReference type="RefSeq" id="WP_073000782.1">
    <property type="nucleotide sequence ID" value="NZ_FQUM01000003.1"/>
</dbReference>
<evidence type="ECO:0000313" key="5">
    <source>
        <dbReference type="EMBL" id="SHF11163.1"/>
    </source>
</evidence>
<dbReference type="InterPro" id="IPR012910">
    <property type="entry name" value="Plug_dom"/>
</dbReference>
<dbReference type="AlphaFoldDB" id="A0A1M4YZB6"/>
<dbReference type="InterPro" id="IPR039426">
    <property type="entry name" value="TonB-dep_rcpt-like"/>
</dbReference>
<dbReference type="EMBL" id="FQUM01000003">
    <property type="protein sequence ID" value="SHF11163.1"/>
    <property type="molecule type" value="Genomic_DNA"/>
</dbReference>
<accession>A0A1M4YZB6</accession>
<dbReference type="Pfam" id="PF07715">
    <property type="entry name" value="Plug"/>
    <property type="match status" value="1"/>
</dbReference>
<feature type="domain" description="TonB-dependent receptor-like beta-barrel" evidence="3">
    <location>
        <begin position="536"/>
        <end position="1028"/>
    </location>
</feature>